<dbReference type="Proteomes" id="UP001148838">
    <property type="component" value="Unassembled WGS sequence"/>
</dbReference>
<feature type="region of interest" description="Disordered" evidence="1">
    <location>
        <begin position="77"/>
        <end position="111"/>
    </location>
</feature>
<comment type="caution">
    <text evidence="2">The sequence shown here is derived from an EMBL/GenBank/DDBJ whole genome shotgun (WGS) entry which is preliminary data.</text>
</comment>
<proteinExistence type="predicted"/>
<evidence type="ECO:0000313" key="2">
    <source>
        <dbReference type="EMBL" id="KAJ4440241.1"/>
    </source>
</evidence>
<evidence type="ECO:0000313" key="3">
    <source>
        <dbReference type="Proteomes" id="UP001148838"/>
    </source>
</evidence>
<sequence length="111" mass="11969">MAGLCEGGNEPPGFLKAINENYNSVGFELMSLLTSAPEHMDFGPMFIDIYDVVQRAATRGNPRVGTQSETILFGVGVSHGWGKPRKKSPKGDPTQAGTQQQQSKEALELGF</sequence>
<protein>
    <submittedName>
        <fullName evidence="2">Uncharacterized protein</fullName>
    </submittedName>
</protein>
<organism evidence="2 3">
    <name type="scientific">Periplaneta americana</name>
    <name type="common">American cockroach</name>
    <name type="synonym">Blatta americana</name>
    <dbReference type="NCBI Taxonomy" id="6978"/>
    <lineage>
        <taxon>Eukaryota</taxon>
        <taxon>Metazoa</taxon>
        <taxon>Ecdysozoa</taxon>
        <taxon>Arthropoda</taxon>
        <taxon>Hexapoda</taxon>
        <taxon>Insecta</taxon>
        <taxon>Pterygota</taxon>
        <taxon>Neoptera</taxon>
        <taxon>Polyneoptera</taxon>
        <taxon>Dictyoptera</taxon>
        <taxon>Blattodea</taxon>
        <taxon>Blattoidea</taxon>
        <taxon>Blattidae</taxon>
        <taxon>Blattinae</taxon>
        <taxon>Periplaneta</taxon>
    </lineage>
</organism>
<accession>A0ABQ8T2E4</accession>
<evidence type="ECO:0000256" key="1">
    <source>
        <dbReference type="SAM" id="MobiDB-lite"/>
    </source>
</evidence>
<gene>
    <name evidence="2" type="ORF">ANN_08380</name>
</gene>
<keyword evidence="3" id="KW-1185">Reference proteome</keyword>
<feature type="compositionally biased region" description="Polar residues" evidence="1">
    <location>
        <begin position="95"/>
        <end position="104"/>
    </location>
</feature>
<reference evidence="2 3" key="1">
    <citation type="journal article" date="2022" name="Allergy">
        <title>Genome assembly and annotation of Periplaneta americana reveal a comprehensive cockroach allergen profile.</title>
        <authorList>
            <person name="Wang L."/>
            <person name="Xiong Q."/>
            <person name="Saelim N."/>
            <person name="Wang L."/>
            <person name="Nong W."/>
            <person name="Wan A.T."/>
            <person name="Shi M."/>
            <person name="Liu X."/>
            <person name="Cao Q."/>
            <person name="Hui J.H.L."/>
            <person name="Sookrung N."/>
            <person name="Leung T.F."/>
            <person name="Tungtrongchitr A."/>
            <person name="Tsui S.K.W."/>
        </authorList>
    </citation>
    <scope>NUCLEOTIDE SEQUENCE [LARGE SCALE GENOMIC DNA]</scope>
    <source>
        <strain evidence="2">PWHHKU_190912</strain>
    </source>
</reference>
<name>A0ABQ8T2E4_PERAM</name>
<dbReference type="EMBL" id="JAJSOF020000017">
    <property type="protein sequence ID" value="KAJ4440241.1"/>
    <property type="molecule type" value="Genomic_DNA"/>
</dbReference>